<evidence type="ECO:0000256" key="6">
    <source>
        <dbReference type="ARBA" id="ARBA00049877"/>
    </source>
</evidence>
<dbReference type="CDD" id="cd07938">
    <property type="entry name" value="DRE_TIM_HMGL"/>
    <property type="match status" value="1"/>
</dbReference>
<dbReference type="GO" id="GO:0046872">
    <property type="term" value="F:metal ion binding"/>
    <property type="evidence" value="ECO:0007669"/>
    <property type="project" value="UniProtKB-KW"/>
</dbReference>
<dbReference type="SUPFAM" id="SSF51569">
    <property type="entry name" value="Aldolase"/>
    <property type="match status" value="1"/>
</dbReference>
<organism evidence="9 11">
    <name type="scientific">Dracunculus medinensis</name>
    <name type="common">Guinea worm</name>
    <dbReference type="NCBI Taxonomy" id="318479"/>
    <lineage>
        <taxon>Eukaryota</taxon>
        <taxon>Metazoa</taxon>
        <taxon>Ecdysozoa</taxon>
        <taxon>Nematoda</taxon>
        <taxon>Chromadorea</taxon>
        <taxon>Rhabditida</taxon>
        <taxon>Spirurina</taxon>
        <taxon>Dracunculoidea</taxon>
        <taxon>Dracunculidae</taxon>
        <taxon>Dracunculus</taxon>
    </lineage>
</organism>
<evidence type="ECO:0000256" key="4">
    <source>
        <dbReference type="ARBA" id="ARBA00022723"/>
    </source>
</evidence>
<dbReference type="AlphaFoldDB" id="A0A0N4U685"/>
<dbReference type="PROSITE" id="PS50991">
    <property type="entry name" value="PYR_CT"/>
    <property type="match status" value="1"/>
</dbReference>
<evidence type="ECO:0000256" key="5">
    <source>
        <dbReference type="ARBA" id="ARBA00023239"/>
    </source>
</evidence>
<comment type="similarity">
    <text evidence="2">Belongs to the HMG-CoA lyase family.</text>
</comment>
<dbReference type="GO" id="GO:0046951">
    <property type="term" value="P:ketone body biosynthetic process"/>
    <property type="evidence" value="ECO:0007669"/>
    <property type="project" value="TreeGrafter"/>
</dbReference>
<proteinExistence type="inferred from homology"/>
<dbReference type="FunFam" id="3.20.20.70:FF:000201">
    <property type="entry name" value="Hydroxymethylglutaryl-CoA lyase"/>
    <property type="match status" value="1"/>
</dbReference>
<dbReference type="OrthoDB" id="1905920at2759"/>
<dbReference type="Pfam" id="PF00682">
    <property type="entry name" value="HMGL-like"/>
    <property type="match status" value="1"/>
</dbReference>
<sequence>MLCALQDSAKDFKVVEVGARDGLQNEKSLVPTAIKIELIERLANCGLREVEATSFVSPKWVPQMSDQIDVVNGIQRLPGVSYPVLVPNLIGFNNAMATGCVKEIAVITAASESFSRKNTNSSTEEALKRSCDIASEAIKLGIKVRGYISCVIGCPYDGPVKPASVLRIAEELLRVGCYEVSLGDTIGVGSAGSVNRLLNSLLNNLPVESLAVHFHDTYGQALANVLTSIERGIRIADSSIAGLGGCPYAKGASGNMATEDLIYMLNDLGVNTVNLLSTSFFLNSGVDLDSLIEVGEWICTKLNRLNGSKTATAMIRKRCI</sequence>
<evidence type="ECO:0000256" key="2">
    <source>
        <dbReference type="ARBA" id="ARBA00009405"/>
    </source>
</evidence>
<dbReference type="PANTHER" id="PTHR42738:SF7">
    <property type="entry name" value="HYDROXYMETHYLGLUTARYL-COA LYASE"/>
    <property type="match status" value="1"/>
</dbReference>
<dbReference type="NCBIfam" id="NF004283">
    <property type="entry name" value="PRK05692.1"/>
    <property type="match status" value="1"/>
</dbReference>
<accession>A0A0N4U685</accession>
<comment type="catalytic activity">
    <reaction evidence="6">
        <text>(3S)-3-hydroxy-3-methylglutaryl-CoA = acetoacetate + acetyl-CoA</text>
        <dbReference type="Rhea" id="RHEA:24404"/>
        <dbReference type="ChEBI" id="CHEBI:13705"/>
        <dbReference type="ChEBI" id="CHEBI:43074"/>
        <dbReference type="ChEBI" id="CHEBI:57288"/>
        <dbReference type="EC" id="4.1.3.4"/>
    </reaction>
</comment>
<keyword evidence="4" id="KW-0479">Metal-binding</keyword>
<dbReference type="Proteomes" id="UP000038040">
    <property type="component" value="Unplaced"/>
</dbReference>
<dbReference type="WBParaSite" id="DME_0000241601-mRNA-1">
    <property type="protein sequence ID" value="DME_0000241601-mRNA-1"/>
    <property type="gene ID" value="DME_0000241601"/>
</dbReference>
<evidence type="ECO:0000256" key="1">
    <source>
        <dbReference type="ARBA" id="ARBA00005143"/>
    </source>
</evidence>
<reference evidence="11" key="1">
    <citation type="submission" date="2017-02" db="UniProtKB">
        <authorList>
            <consortium name="WormBaseParasite"/>
        </authorList>
    </citation>
    <scope>IDENTIFICATION</scope>
</reference>
<keyword evidence="10" id="KW-1185">Reference proteome</keyword>
<dbReference type="Gene3D" id="3.20.20.70">
    <property type="entry name" value="Aldolase class I"/>
    <property type="match status" value="1"/>
</dbReference>
<dbReference type="UniPathway" id="UPA00896">
    <property type="reaction ID" value="UER00863"/>
</dbReference>
<comment type="pathway">
    <text evidence="1">Metabolic intermediate metabolism; (S)-3-hydroxy-3-methylglutaryl-CoA degradation; acetoacetate from (S)-3-hydroxy-3-methylglutaryl-CoA: step 1/1.</text>
</comment>
<feature type="domain" description="Pyruvate carboxyltransferase" evidence="7">
    <location>
        <begin position="12"/>
        <end position="292"/>
    </location>
</feature>
<dbReference type="InterPro" id="IPR000891">
    <property type="entry name" value="PYR_CT"/>
</dbReference>
<evidence type="ECO:0000313" key="8">
    <source>
        <dbReference type="EMBL" id="VDN56803.1"/>
    </source>
</evidence>
<dbReference type="InterPro" id="IPR043594">
    <property type="entry name" value="HMGL"/>
</dbReference>
<evidence type="ECO:0000313" key="9">
    <source>
        <dbReference type="Proteomes" id="UP000038040"/>
    </source>
</evidence>
<dbReference type="Proteomes" id="UP000274756">
    <property type="component" value="Unassembled WGS sequence"/>
</dbReference>
<dbReference type="GO" id="GO:0006552">
    <property type="term" value="P:L-leucine catabolic process"/>
    <property type="evidence" value="ECO:0007669"/>
    <property type="project" value="TreeGrafter"/>
</dbReference>
<name>A0A0N4U685_DRAME</name>
<evidence type="ECO:0000313" key="11">
    <source>
        <dbReference type="WBParaSite" id="DME_0000241601-mRNA-1"/>
    </source>
</evidence>
<dbReference type="PANTHER" id="PTHR42738">
    <property type="entry name" value="HYDROXYMETHYLGLUTARYL-COA LYASE"/>
    <property type="match status" value="1"/>
</dbReference>
<keyword evidence="5" id="KW-0456">Lyase</keyword>
<reference evidence="8 10" key="2">
    <citation type="submission" date="2018-11" db="EMBL/GenBank/DDBJ databases">
        <authorList>
            <consortium name="Pathogen Informatics"/>
        </authorList>
    </citation>
    <scope>NUCLEOTIDE SEQUENCE [LARGE SCALE GENOMIC DNA]</scope>
</reference>
<gene>
    <name evidence="8" type="ORF">DME_LOCUS6776</name>
</gene>
<evidence type="ECO:0000256" key="3">
    <source>
        <dbReference type="ARBA" id="ARBA00012910"/>
    </source>
</evidence>
<evidence type="ECO:0000259" key="7">
    <source>
        <dbReference type="PROSITE" id="PS50991"/>
    </source>
</evidence>
<dbReference type="GO" id="GO:0004419">
    <property type="term" value="F:hydroxymethylglutaryl-CoA lyase activity"/>
    <property type="evidence" value="ECO:0007669"/>
    <property type="project" value="UniProtKB-EC"/>
</dbReference>
<dbReference type="EMBL" id="UYYG01001157">
    <property type="protein sequence ID" value="VDN56803.1"/>
    <property type="molecule type" value="Genomic_DNA"/>
</dbReference>
<evidence type="ECO:0000313" key="10">
    <source>
        <dbReference type="Proteomes" id="UP000274756"/>
    </source>
</evidence>
<dbReference type="STRING" id="318479.A0A0N4U685"/>
<dbReference type="InterPro" id="IPR013785">
    <property type="entry name" value="Aldolase_TIM"/>
</dbReference>
<dbReference type="EC" id="4.1.3.4" evidence="3"/>
<protein>
    <recommendedName>
        <fullName evidence="3">hydroxymethylglutaryl-CoA lyase</fullName>
        <ecNumber evidence="3">4.1.3.4</ecNumber>
    </recommendedName>
</protein>